<evidence type="ECO:0000313" key="1">
    <source>
        <dbReference type="EMBL" id="KAF2461589.1"/>
    </source>
</evidence>
<accession>A0A6A6PCM7</accession>
<protein>
    <submittedName>
        <fullName evidence="1">Uncharacterized protein</fullName>
    </submittedName>
</protein>
<name>A0A6A6PCM7_9PEZI</name>
<dbReference type="OrthoDB" id="264015at2759"/>
<reference evidence="1" key="1">
    <citation type="journal article" date="2020" name="Stud. Mycol.">
        <title>101 Dothideomycetes genomes: a test case for predicting lifestyles and emergence of pathogens.</title>
        <authorList>
            <person name="Haridas S."/>
            <person name="Albert R."/>
            <person name="Binder M."/>
            <person name="Bloem J."/>
            <person name="Labutti K."/>
            <person name="Salamov A."/>
            <person name="Andreopoulos B."/>
            <person name="Baker S."/>
            <person name="Barry K."/>
            <person name="Bills G."/>
            <person name="Bluhm B."/>
            <person name="Cannon C."/>
            <person name="Castanera R."/>
            <person name="Culley D."/>
            <person name="Daum C."/>
            <person name="Ezra D."/>
            <person name="Gonzalez J."/>
            <person name="Henrissat B."/>
            <person name="Kuo A."/>
            <person name="Liang C."/>
            <person name="Lipzen A."/>
            <person name="Lutzoni F."/>
            <person name="Magnuson J."/>
            <person name="Mondo S."/>
            <person name="Nolan M."/>
            <person name="Ohm R."/>
            <person name="Pangilinan J."/>
            <person name="Park H.-J."/>
            <person name="Ramirez L."/>
            <person name="Alfaro M."/>
            <person name="Sun H."/>
            <person name="Tritt A."/>
            <person name="Yoshinaga Y."/>
            <person name="Zwiers L.-H."/>
            <person name="Turgeon B."/>
            <person name="Goodwin S."/>
            <person name="Spatafora J."/>
            <person name="Crous P."/>
            <person name="Grigoriev I."/>
        </authorList>
    </citation>
    <scope>NUCLEOTIDE SEQUENCE</scope>
    <source>
        <strain evidence="1">ATCC 16933</strain>
    </source>
</reference>
<sequence length="70" mass="7619">MAGGESKATPFGQIVVHEHVAIGMTSNKDECQMELANLGIRSEVGVHVKEQPTFADELFRITSAGWRSAF</sequence>
<dbReference type="EMBL" id="MU001671">
    <property type="protein sequence ID" value="KAF2461589.1"/>
    <property type="molecule type" value="Genomic_DNA"/>
</dbReference>
<keyword evidence="2" id="KW-1185">Reference proteome</keyword>
<organism evidence="1 2">
    <name type="scientific">Lineolata rhizophorae</name>
    <dbReference type="NCBI Taxonomy" id="578093"/>
    <lineage>
        <taxon>Eukaryota</taxon>
        <taxon>Fungi</taxon>
        <taxon>Dikarya</taxon>
        <taxon>Ascomycota</taxon>
        <taxon>Pezizomycotina</taxon>
        <taxon>Dothideomycetes</taxon>
        <taxon>Dothideomycetes incertae sedis</taxon>
        <taxon>Lineolatales</taxon>
        <taxon>Lineolataceae</taxon>
        <taxon>Lineolata</taxon>
    </lineage>
</organism>
<gene>
    <name evidence="1" type="ORF">BDY21DRAFT_332618</name>
</gene>
<proteinExistence type="predicted"/>
<dbReference type="Proteomes" id="UP000799766">
    <property type="component" value="Unassembled WGS sequence"/>
</dbReference>
<evidence type="ECO:0000313" key="2">
    <source>
        <dbReference type="Proteomes" id="UP000799766"/>
    </source>
</evidence>
<dbReference type="AlphaFoldDB" id="A0A6A6PCM7"/>